<keyword evidence="2" id="KW-1185">Reference proteome</keyword>
<proteinExistence type="predicted"/>
<dbReference type="AlphaFoldDB" id="V9EXQ0"/>
<feature type="non-terminal residue" evidence="1">
    <location>
        <position position="1"/>
    </location>
</feature>
<dbReference type="Proteomes" id="UP000018721">
    <property type="component" value="Unassembled WGS sequence"/>
</dbReference>
<sequence>QDERCREGKATDLEDFLCSLSQMSDLEKKQIIITSLAILMKTDTAMRRRGTGVPQVFSLYGGYHSLQTPDTTDLSRLTHTILNVIASKIDIHWLVNWVRSFAKTLGDVVPVRVRTQKTDQLYIKMHKYVTENEVMEPRPSTFRKLLQKHCPLIRTRSPRCNVCDFCSILYARMRSGVTAEFTEELGAHTTAAKAMRTEYQNDLQSVSDDRAVIVMDFSQNLTLPSVTITPSQWYILSLVNVTMFGIYYANKGIQYNFFTTRLWLLKAATR</sequence>
<comment type="caution">
    <text evidence="1">The sequence shown here is derived from an EMBL/GenBank/DDBJ whole genome shotgun (WGS) entry which is preliminary data.</text>
</comment>
<protein>
    <submittedName>
        <fullName evidence="1">Uncharacterized protein</fullName>
    </submittedName>
</protein>
<organism evidence="1 2">
    <name type="scientific">Phytophthora nicotianae P1569</name>
    <dbReference type="NCBI Taxonomy" id="1317065"/>
    <lineage>
        <taxon>Eukaryota</taxon>
        <taxon>Sar</taxon>
        <taxon>Stramenopiles</taxon>
        <taxon>Oomycota</taxon>
        <taxon>Peronosporomycetes</taxon>
        <taxon>Peronosporales</taxon>
        <taxon>Peronosporaceae</taxon>
        <taxon>Phytophthora</taxon>
    </lineage>
</organism>
<dbReference type="eggNOG" id="ENOG502SS4I">
    <property type="taxonomic scope" value="Eukaryota"/>
</dbReference>
<name>V9EXQ0_PHYNI</name>
<accession>V9EXQ0</accession>
<reference evidence="1 2" key="1">
    <citation type="submission" date="2013-11" db="EMBL/GenBank/DDBJ databases">
        <title>The Genome Sequence of Phytophthora parasitica P1569.</title>
        <authorList>
            <consortium name="The Broad Institute Genomics Platform"/>
            <person name="Russ C."/>
            <person name="Tyler B."/>
            <person name="Panabieres F."/>
            <person name="Shan W."/>
            <person name="Tripathy S."/>
            <person name="Grunwald N."/>
            <person name="Machado M."/>
            <person name="Johnson C.S."/>
            <person name="Arredondo F."/>
            <person name="Hong C."/>
            <person name="Coffey M."/>
            <person name="Young S.K."/>
            <person name="Zeng Q."/>
            <person name="Gargeya S."/>
            <person name="Fitzgerald M."/>
            <person name="Abouelleil A."/>
            <person name="Alvarado L."/>
            <person name="Chapman S.B."/>
            <person name="Gainer-Dewar J."/>
            <person name="Goldberg J."/>
            <person name="Griggs A."/>
            <person name="Gujja S."/>
            <person name="Hansen M."/>
            <person name="Howarth C."/>
            <person name="Imamovic A."/>
            <person name="Ireland A."/>
            <person name="Larimer J."/>
            <person name="McCowan C."/>
            <person name="Murphy C."/>
            <person name="Pearson M."/>
            <person name="Poon T.W."/>
            <person name="Priest M."/>
            <person name="Roberts A."/>
            <person name="Saif S."/>
            <person name="Shea T."/>
            <person name="Sykes S."/>
            <person name="Wortman J."/>
            <person name="Nusbaum C."/>
            <person name="Birren B."/>
        </authorList>
    </citation>
    <scope>NUCLEOTIDE SEQUENCE [LARGE SCALE GENOMIC DNA]</scope>
    <source>
        <strain evidence="1 2">P1569</strain>
    </source>
</reference>
<dbReference type="PANTHER" id="PTHR34415:SF1">
    <property type="entry name" value="INTEGRASE CATALYTIC DOMAIN-CONTAINING PROTEIN"/>
    <property type="match status" value="1"/>
</dbReference>
<dbReference type="PANTHER" id="PTHR34415">
    <property type="entry name" value="INTEGRASE CATALYTIC DOMAIN-CONTAINING PROTEIN"/>
    <property type="match status" value="1"/>
</dbReference>
<evidence type="ECO:0000313" key="1">
    <source>
        <dbReference type="EMBL" id="ETI44019.1"/>
    </source>
</evidence>
<evidence type="ECO:0000313" key="2">
    <source>
        <dbReference type="Proteomes" id="UP000018721"/>
    </source>
</evidence>
<gene>
    <name evidence="1" type="ORF">F443_11226</name>
</gene>
<dbReference type="EMBL" id="ANIZ01001929">
    <property type="protein sequence ID" value="ETI44019.1"/>
    <property type="molecule type" value="Genomic_DNA"/>
</dbReference>